<organism evidence="1 2">
    <name type="scientific">Faucicola atlantae</name>
    <dbReference type="NCBI Taxonomy" id="34059"/>
    <lineage>
        <taxon>Bacteria</taxon>
        <taxon>Pseudomonadati</taxon>
        <taxon>Pseudomonadota</taxon>
        <taxon>Gammaproteobacteria</taxon>
        <taxon>Moraxellales</taxon>
        <taxon>Moraxellaceae</taxon>
        <taxon>Faucicola</taxon>
    </lineage>
</organism>
<gene>
    <name evidence="1" type="ORF">NCTC11091_00870</name>
</gene>
<reference evidence="1 2" key="1">
    <citation type="submission" date="2018-06" db="EMBL/GenBank/DDBJ databases">
        <authorList>
            <consortium name="Pathogen Informatics"/>
            <person name="Doyle S."/>
        </authorList>
    </citation>
    <scope>NUCLEOTIDE SEQUENCE [LARGE SCALE GENOMIC DNA]</scope>
    <source>
        <strain evidence="1 2">NCTC11091</strain>
    </source>
</reference>
<protein>
    <recommendedName>
        <fullName evidence="3">CopG family transcriptional regulator</fullName>
    </recommendedName>
</protein>
<sequence length="67" mass="7599">MTKTLAVRIPEQMHTYLKHKAVQQQTSLQAVVTTILVEHQQHDAAYKTELDDSLAAALNAWQQEVVK</sequence>
<dbReference type="RefSeq" id="WP_067056276.1">
    <property type="nucleotide sequence ID" value="NZ_MXAO01000048.1"/>
</dbReference>
<dbReference type="InterPro" id="IPR010985">
    <property type="entry name" value="Ribbon_hlx_hlx"/>
</dbReference>
<proteinExistence type="predicted"/>
<dbReference type="EMBL" id="UGQA01000001">
    <property type="protein sequence ID" value="STY95084.1"/>
    <property type="molecule type" value="Genomic_DNA"/>
</dbReference>
<evidence type="ECO:0000313" key="1">
    <source>
        <dbReference type="EMBL" id="STY95084.1"/>
    </source>
</evidence>
<dbReference type="GO" id="GO:0006355">
    <property type="term" value="P:regulation of DNA-templated transcription"/>
    <property type="evidence" value="ECO:0007669"/>
    <property type="project" value="InterPro"/>
</dbReference>
<evidence type="ECO:0008006" key="3">
    <source>
        <dbReference type="Google" id="ProtNLM"/>
    </source>
</evidence>
<dbReference type="AlphaFoldDB" id="A0A378Q3T9"/>
<evidence type="ECO:0000313" key="2">
    <source>
        <dbReference type="Proteomes" id="UP000255193"/>
    </source>
</evidence>
<dbReference type="SUPFAM" id="SSF47598">
    <property type="entry name" value="Ribbon-helix-helix"/>
    <property type="match status" value="1"/>
</dbReference>
<name>A0A378Q3T9_9GAMM</name>
<dbReference type="Proteomes" id="UP000255193">
    <property type="component" value="Unassembled WGS sequence"/>
</dbReference>
<accession>A0A378Q3T9</accession>